<feature type="domain" description="2Fe-2S ferredoxin-type" evidence="1">
    <location>
        <begin position="231"/>
        <end position="324"/>
    </location>
</feature>
<dbReference type="PANTHER" id="PTHR47354">
    <property type="entry name" value="NADH OXIDOREDUCTASE HCR"/>
    <property type="match status" value="1"/>
</dbReference>
<dbReference type="PROSITE" id="PS51384">
    <property type="entry name" value="FAD_FR"/>
    <property type="match status" value="1"/>
</dbReference>
<dbReference type="InterPro" id="IPR006058">
    <property type="entry name" value="2Fe2S_fd_BS"/>
</dbReference>
<dbReference type="KEGG" id="rgi:RGI145_21075"/>
<dbReference type="SUPFAM" id="SSF54292">
    <property type="entry name" value="2Fe-2S ferredoxin-like"/>
    <property type="match status" value="1"/>
</dbReference>
<organism evidence="3 4">
    <name type="scientific">Roseomonas gilardii</name>
    <dbReference type="NCBI Taxonomy" id="257708"/>
    <lineage>
        <taxon>Bacteria</taxon>
        <taxon>Pseudomonadati</taxon>
        <taxon>Pseudomonadota</taxon>
        <taxon>Alphaproteobacteria</taxon>
        <taxon>Acetobacterales</taxon>
        <taxon>Roseomonadaceae</taxon>
        <taxon>Roseomonas</taxon>
    </lineage>
</organism>
<dbReference type="Pfam" id="PF00111">
    <property type="entry name" value="Fer2"/>
    <property type="match status" value="1"/>
</dbReference>
<dbReference type="Proteomes" id="UP000185494">
    <property type="component" value="Chromosome 2"/>
</dbReference>
<dbReference type="Gene3D" id="3.10.20.30">
    <property type="match status" value="1"/>
</dbReference>
<evidence type="ECO:0000313" key="3">
    <source>
        <dbReference type="EMBL" id="APT59807.1"/>
    </source>
</evidence>
<accession>A0A1L7AM12</accession>
<dbReference type="CDD" id="cd00207">
    <property type="entry name" value="fer2"/>
    <property type="match status" value="1"/>
</dbReference>
<dbReference type="eggNOG" id="COG1018">
    <property type="taxonomic scope" value="Bacteria"/>
</dbReference>
<dbReference type="AlphaFoldDB" id="A0A1L7AM12"/>
<dbReference type="InterPro" id="IPR036010">
    <property type="entry name" value="2Fe-2S_ferredoxin-like_sf"/>
</dbReference>
<feature type="domain" description="FAD-binding FR-type" evidence="2">
    <location>
        <begin position="5"/>
        <end position="107"/>
    </location>
</feature>
<protein>
    <submittedName>
        <fullName evidence="3">Diguanylate cyclase</fullName>
    </submittedName>
</protein>
<gene>
    <name evidence="3" type="ORF">RGI145_21075</name>
</gene>
<dbReference type="InterPro" id="IPR012675">
    <property type="entry name" value="Beta-grasp_dom_sf"/>
</dbReference>
<dbReference type="InterPro" id="IPR008333">
    <property type="entry name" value="Cbr1-like_FAD-bd_dom"/>
</dbReference>
<dbReference type="PROSITE" id="PS00197">
    <property type="entry name" value="2FE2S_FER_1"/>
    <property type="match status" value="1"/>
</dbReference>
<dbReference type="InterPro" id="IPR050415">
    <property type="entry name" value="MRET"/>
</dbReference>
<dbReference type="GO" id="GO:0051537">
    <property type="term" value="F:2 iron, 2 sulfur cluster binding"/>
    <property type="evidence" value="ECO:0007669"/>
    <property type="project" value="InterPro"/>
</dbReference>
<dbReference type="InterPro" id="IPR001041">
    <property type="entry name" value="2Fe-2S_ferredoxin-type"/>
</dbReference>
<reference evidence="3 4" key="1">
    <citation type="submission" date="2016-05" db="EMBL/GenBank/DDBJ databases">
        <title>Complete Genome and Methylome Analysis of Psychrotrophic Bacterial Isolates from Antarctic Lake Untersee.</title>
        <authorList>
            <person name="Fomenkov A."/>
            <person name="Akimov V.N."/>
            <person name="Vasilyeva L.V."/>
            <person name="Andersen D."/>
            <person name="Vincze T."/>
            <person name="Roberts R.J."/>
        </authorList>
    </citation>
    <scope>NUCLEOTIDE SEQUENCE [LARGE SCALE GENOMIC DNA]</scope>
    <source>
        <strain evidence="3 4">U14-5</strain>
    </source>
</reference>
<dbReference type="InterPro" id="IPR017938">
    <property type="entry name" value="Riboflavin_synthase-like_b-brl"/>
</dbReference>
<dbReference type="InterPro" id="IPR039261">
    <property type="entry name" value="FNR_nucleotide-bd"/>
</dbReference>
<dbReference type="PANTHER" id="PTHR47354:SF2">
    <property type="entry name" value="BLR2392 PROTEIN"/>
    <property type="match status" value="1"/>
</dbReference>
<dbReference type="Pfam" id="PF00175">
    <property type="entry name" value="NAD_binding_1"/>
    <property type="match status" value="1"/>
</dbReference>
<dbReference type="CDD" id="cd06185">
    <property type="entry name" value="PDR_like"/>
    <property type="match status" value="1"/>
</dbReference>
<dbReference type="EMBL" id="CP015584">
    <property type="protein sequence ID" value="APT59807.1"/>
    <property type="molecule type" value="Genomic_DNA"/>
</dbReference>
<dbReference type="Gene3D" id="3.40.50.80">
    <property type="entry name" value="Nucleotide-binding domain of ferredoxin-NADP reductase (FNR) module"/>
    <property type="match status" value="1"/>
</dbReference>
<evidence type="ECO:0000313" key="4">
    <source>
        <dbReference type="Proteomes" id="UP000185494"/>
    </source>
</evidence>
<evidence type="ECO:0000259" key="1">
    <source>
        <dbReference type="PROSITE" id="PS51085"/>
    </source>
</evidence>
<dbReference type="SUPFAM" id="SSF52343">
    <property type="entry name" value="Ferredoxin reductase-like, C-terminal NADP-linked domain"/>
    <property type="match status" value="1"/>
</dbReference>
<dbReference type="STRING" id="257708.RGI145_21075"/>
<proteinExistence type="predicted"/>
<dbReference type="GO" id="GO:0016491">
    <property type="term" value="F:oxidoreductase activity"/>
    <property type="evidence" value="ECO:0007669"/>
    <property type="project" value="InterPro"/>
</dbReference>
<dbReference type="SUPFAM" id="SSF63380">
    <property type="entry name" value="Riboflavin synthase domain-like"/>
    <property type="match status" value="1"/>
</dbReference>
<dbReference type="PRINTS" id="PR00409">
    <property type="entry name" value="PHDIOXRDTASE"/>
</dbReference>
<sequence>MRFDGQWITAVVRGTRDLTPGIREFTLAPEGGATPYATGSHLCLRVMVDGRTDLRRYSLVGDQPRDGCWRIAVKREEPGRGGSRYMWSLPVGARLEVTAPDSFFQLSGDAPEYLLVAGGIGITPIRGMASALRRRGARFRMLYAGRSRAEMAYLSELETELGAQLEIFSEAEGRRIDLNRAFSSLEPEAETYICGPIGLLEAAKREWAAAGRPRARLVFETFGSSGRHPTEAFTVRLPRLGLEVRVPANSSMLEALEASGVGVLSDCRRGECGLCAMDVLDADGIVDHRDVFFSDHQHEEGRRICACVSRVVGGVITVDTAFRGDERLRSGPELQMLRP</sequence>
<dbReference type="PROSITE" id="PS51085">
    <property type="entry name" value="2FE2S_FER_2"/>
    <property type="match status" value="1"/>
</dbReference>
<dbReference type="Pfam" id="PF00970">
    <property type="entry name" value="FAD_binding_6"/>
    <property type="match status" value="1"/>
</dbReference>
<evidence type="ECO:0000259" key="2">
    <source>
        <dbReference type="PROSITE" id="PS51384"/>
    </source>
</evidence>
<name>A0A1L7AM12_9PROT</name>
<dbReference type="Gene3D" id="2.40.30.10">
    <property type="entry name" value="Translation factors"/>
    <property type="match status" value="1"/>
</dbReference>
<dbReference type="RefSeq" id="WP_075800517.1">
    <property type="nucleotide sequence ID" value="NZ_CP015584.1"/>
</dbReference>
<dbReference type="InterPro" id="IPR017927">
    <property type="entry name" value="FAD-bd_FR_type"/>
</dbReference>
<dbReference type="InterPro" id="IPR001433">
    <property type="entry name" value="OxRdtase_FAD/NAD-bd"/>
</dbReference>